<evidence type="ECO:0000313" key="1">
    <source>
        <dbReference type="EMBL" id="KAA6351732.1"/>
    </source>
</evidence>
<dbReference type="EMBL" id="SNRY01000009">
    <property type="protein sequence ID" value="KAA6351732.1"/>
    <property type="molecule type" value="Genomic_DNA"/>
</dbReference>
<organism evidence="1">
    <name type="scientific">termite gut metagenome</name>
    <dbReference type="NCBI Taxonomy" id="433724"/>
    <lineage>
        <taxon>unclassified sequences</taxon>
        <taxon>metagenomes</taxon>
        <taxon>organismal metagenomes</taxon>
    </lineage>
</organism>
<name>A0A5J4T1F3_9ZZZZ</name>
<reference evidence="1" key="1">
    <citation type="submission" date="2019-03" db="EMBL/GenBank/DDBJ databases">
        <title>Single cell metagenomics reveals metabolic interactions within the superorganism composed of flagellate Streblomastix strix and complex community of Bacteroidetes bacteria on its surface.</title>
        <authorList>
            <person name="Treitli S.C."/>
            <person name="Kolisko M."/>
            <person name="Husnik F."/>
            <person name="Keeling P."/>
            <person name="Hampl V."/>
        </authorList>
    </citation>
    <scope>NUCLEOTIDE SEQUENCE</scope>
    <source>
        <strain evidence="1">STM</strain>
    </source>
</reference>
<dbReference type="AlphaFoldDB" id="A0A5J4T1F3"/>
<accession>A0A5J4T1F3</accession>
<sequence length="39" mass="4695">MVGLFCPTIFYTIYKIENYLFLYPETKFINCLINNTCYS</sequence>
<proteinExistence type="predicted"/>
<gene>
    <name evidence="1" type="ORF">EZS27_000857</name>
</gene>
<comment type="caution">
    <text evidence="1">The sequence shown here is derived from an EMBL/GenBank/DDBJ whole genome shotgun (WGS) entry which is preliminary data.</text>
</comment>
<protein>
    <submittedName>
        <fullName evidence="1">Uncharacterized protein</fullName>
    </submittedName>
</protein>